<evidence type="ECO:0000313" key="3">
    <source>
        <dbReference type="Proteomes" id="UP000594034"/>
    </source>
</evidence>
<dbReference type="RefSeq" id="WP_052449465.1">
    <property type="nucleotide sequence ID" value="NZ_CDBY01000053.1"/>
</dbReference>
<sequence>MTKEVLNLFMAVFYIAVMAGALVFVFWMAIQKRKNMESMKGNIKQKLLSSVSLSAKDITLIGRSFDLSPKNSRDVIYRLYAEIDEPTTFSALKTLVVEIEKEEPFDELPDEVKPSLSRLLKIIESSQDDSDKHILLPITSTLNKYTELKSEQEKTKKQTNRAYIITIISFVVGAISFYFTLKSPSDVDIKRAMEQVLIERSATNTNEP</sequence>
<reference evidence="2 3" key="1">
    <citation type="submission" date="2019-05" db="EMBL/GenBank/DDBJ databases">
        <title>OXA-830, a novel chromosomally encoded expanded-spectrum class D beta-lactamase in Aeromonas simiae.</title>
        <authorList>
            <person name="Zhou W."/>
            <person name="Chen Q."/>
        </authorList>
    </citation>
    <scope>NUCLEOTIDE SEQUENCE [LARGE SCALE GENOMIC DNA]</scope>
    <source>
        <strain evidence="2 3">A6</strain>
    </source>
</reference>
<keyword evidence="1" id="KW-1133">Transmembrane helix</keyword>
<accession>A0A5J6X2K9</accession>
<dbReference type="OrthoDB" id="7041679at2"/>
<dbReference type="AlphaFoldDB" id="A0A5J6X2K9"/>
<protein>
    <submittedName>
        <fullName evidence="2">Uncharacterized protein</fullName>
    </submittedName>
</protein>
<feature type="transmembrane region" description="Helical" evidence="1">
    <location>
        <begin position="6"/>
        <end position="30"/>
    </location>
</feature>
<evidence type="ECO:0000256" key="1">
    <source>
        <dbReference type="SAM" id="Phobius"/>
    </source>
</evidence>
<organism evidence="2 3">
    <name type="scientific">Aeromonas simiae</name>
    <dbReference type="NCBI Taxonomy" id="218936"/>
    <lineage>
        <taxon>Bacteria</taxon>
        <taxon>Pseudomonadati</taxon>
        <taxon>Pseudomonadota</taxon>
        <taxon>Gammaproteobacteria</taxon>
        <taxon>Aeromonadales</taxon>
        <taxon>Aeromonadaceae</taxon>
        <taxon>Aeromonas</taxon>
    </lineage>
</organism>
<keyword evidence="1" id="KW-0472">Membrane</keyword>
<gene>
    <name evidence="2" type="ORF">FE240_18360</name>
</gene>
<dbReference type="EMBL" id="CP040449">
    <property type="protein sequence ID" value="QFI56468.1"/>
    <property type="molecule type" value="Genomic_DNA"/>
</dbReference>
<keyword evidence="1" id="KW-0812">Transmembrane</keyword>
<keyword evidence="3" id="KW-1185">Reference proteome</keyword>
<name>A0A5J6X2K9_9GAMM</name>
<proteinExistence type="predicted"/>
<feature type="transmembrane region" description="Helical" evidence="1">
    <location>
        <begin position="162"/>
        <end position="181"/>
    </location>
</feature>
<dbReference type="KEGG" id="asim:FE240_18360"/>
<dbReference type="Proteomes" id="UP000594034">
    <property type="component" value="Chromosome"/>
</dbReference>
<evidence type="ECO:0000313" key="2">
    <source>
        <dbReference type="EMBL" id="QFI56468.1"/>
    </source>
</evidence>